<sequence>MYSSSQLELCQDNTACLNQLQSNYPSYCNFTELSGGLINLPASSLTDAQLSALNNAYAQICVSACIDPIETYFNCIVMNDDTLRDYLVTSFVM</sequence>
<evidence type="ECO:0000313" key="1">
    <source>
        <dbReference type="EnsemblMetazoa" id="Aqu2.1.02736_001"/>
    </source>
</evidence>
<dbReference type="AlphaFoldDB" id="A0A1X7SL35"/>
<name>A0A1X7SL35_AMPQE</name>
<dbReference type="EnsemblMetazoa" id="Aqu2.1.02736_001">
    <property type="protein sequence ID" value="Aqu2.1.02736_001"/>
    <property type="gene ID" value="Aqu2.1.02736"/>
</dbReference>
<reference evidence="1" key="1">
    <citation type="submission" date="2017-05" db="UniProtKB">
        <authorList>
            <consortium name="EnsemblMetazoa"/>
        </authorList>
    </citation>
    <scope>IDENTIFICATION</scope>
</reference>
<protein>
    <submittedName>
        <fullName evidence="1">Uncharacterized protein</fullName>
    </submittedName>
</protein>
<organism evidence="1">
    <name type="scientific">Amphimedon queenslandica</name>
    <name type="common">Sponge</name>
    <dbReference type="NCBI Taxonomy" id="400682"/>
    <lineage>
        <taxon>Eukaryota</taxon>
        <taxon>Metazoa</taxon>
        <taxon>Porifera</taxon>
        <taxon>Demospongiae</taxon>
        <taxon>Heteroscleromorpha</taxon>
        <taxon>Haplosclerida</taxon>
        <taxon>Niphatidae</taxon>
        <taxon>Amphimedon</taxon>
    </lineage>
</organism>
<proteinExistence type="predicted"/>
<dbReference type="InParanoid" id="A0A1X7SL35"/>
<accession>A0A1X7SL35</accession>